<reference evidence="1 2" key="1">
    <citation type="submission" date="2020-04" db="EMBL/GenBank/DDBJ databases">
        <title>Perkinsus olseni comparative genomics.</title>
        <authorList>
            <person name="Bogema D.R."/>
        </authorList>
    </citation>
    <scope>NUCLEOTIDE SEQUENCE [LARGE SCALE GENOMIC DNA]</scope>
    <source>
        <strain evidence="1">ATCC PRA-179</strain>
    </source>
</reference>
<name>A0A7J6KNB7_PEROL</name>
<accession>A0A7J6KNB7</accession>
<gene>
    <name evidence="1" type="ORF">FOZ61_002148</name>
</gene>
<proteinExistence type="predicted"/>
<dbReference type="EMBL" id="JABAHT010001581">
    <property type="protein sequence ID" value="KAF4648795.1"/>
    <property type="molecule type" value="Genomic_DNA"/>
</dbReference>
<organism evidence="1 2">
    <name type="scientific">Perkinsus olseni</name>
    <name type="common">Perkinsus atlanticus</name>
    <dbReference type="NCBI Taxonomy" id="32597"/>
    <lineage>
        <taxon>Eukaryota</taxon>
        <taxon>Sar</taxon>
        <taxon>Alveolata</taxon>
        <taxon>Perkinsozoa</taxon>
        <taxon>Perkinsea</taxon>
        <taxon>Perkinsida</taxon>
        <taxon>Perkinsidae</taxon>
        <taxon>Perkinsus</taxon>
    </lineage>
</organism>
<protein>
    <submittedName>
        <fullName evidence="1">Uncharacterized protein</fullName>
    </submittedName>
</protein>
<evidence type="ECO:0000313" key="1">
    <source>
        <dbReference type="EMBL" id="KAF4648795.1"/>
    </source>
</evidence>
<dbReference type="Proteomes" id="UP000570595">
    <property type="component" value="Unassembled WGS sequence"/>
</dbReference>
<evidence type="ECO:0000313" key="2">
    <source>
        <dbReference type="Proteomes" id="UP000570595"/>
    </source>
</evidence>
<dbReference type="AlphaFoldDB" id="A0A7J6KNB7"/>
<feature type="non-terminal residue" evidence="1">
    <location>
        <position position="1"/>
    </location>
</feature>
<sequence>MTPRRDWVSLHNYTIHPSPSSDDFFDALVWMRLPYYFTLFNTDGGNERKYRCGSHEDCDYQLRMTRVGAKIQIFESGMHSQVQRIRKRQRHPAHVENFILKEAANGKVPMEIFASLSAEFDYHDITMKQVQAMVSSMPDRKRSEAPRISNLHELEEQFEEFRIQDKHLEAIANGEALGSQLLFIDSTWGKQYFTAVFSSS</sequence>
<comment type="caution">
    <text evidence="1">The sequence shown here is derived from an EMBL/GenBank/DDBJ whole genome shotgun (WGS) entry which is preliminary data.</text>
</comment>